<evidence type="ECO:0000256" key="4">
    <source>
        <dbReference type="SAM" id="SignalP"/>
    </source>
</evidence>
<protein>
    <recommendedName>
        <fullName evidence="3">Non-specific lipid-transfer protein</fullName>
    </recommendedName>
</protein>
<dbReference type="PRINTS" id="PR00382">
    <property type="entry name" value="LIPIDTRNSFER"/>
</dbReference>
<organism evidence="6 7">
    <name type="scientific">Quillaja saponaria</name>
    <name type="common">Soap bark tree</name>
    <dbReference type="NCBI Taxonomy" id="32244"/>
    <lineage>
        <taxon>Eukaryota</taxon>
        <taxon>Viridiplantae</taxon>
        <taxon>Streptophyta</taxon>
        <taxon>Embryophyta</taxon>
        <taxon>Tracheophyta</taxon>
        <taxon>Spermatophyta</taxon>
        <taxon>Magnoliopsida</taxon>
        <taxon>eudicotyledons</taxon>
        <taxon>Gunneridae</taxon>
        <taxon>Pentapetalae</taxon>
        <taxon>rosids</taxon>
        <taxon>fabids</taxon>
        <taxon>Fabales</taxon>
        <taxon>Quillajaceae</taxon>
        <taxon>Quillaja</taxon>
    </lineage>
</organism>
<dbReference type="AlphaFoldDB" id="A0AAD7L218"/>
<dbReference type="SMART" id="SM00499">
    <property type="entry name" value="AAI"/>
    <property type="match status" value="1"/>
</dbReference>
<dbReference type="PANTHER" id="PTHR33076">
    <property type="entry name" value="NON-SPECIFIC LIPID-TRANSFER PROTEIN 2-RELATED"/>
    <property type="match status" value="1"/>
</dbReference>
<evidence type="ECO:0000256" key="3">
    <source>
        <dbReference type="RuleBase" id="RU000628"/>
    </source>
</evidence>
<dbReference type="GO" id="GO:0008289">
    <property type="term" value="F:lipid binding"/>
    <property type="evidence" value="ECO:0007669"/>
    <property type="project" value="UniProtKB-KW"/>
</dbReference>
<dbReference type="InterPro" id="IPR016140">
    <property type="entry name" value="Bifunc_inhib/LTP/seed_store"/>
</dbReference>
<dbReference type="SUPFAM" id="SSF47699">
    <property type="entry name" value="Bifunctional inhibitor/lipid-transfer protein/seed storage 2S albumin"/>
    <property type="match status" value="1"/>
</dbReference>
<keyword evidence="7" id="KW-1185">Reference proteome</keyword>
<feature type="chain" id="PRO_5042073014" description="Non-specific lipid-transfer protein" evidence="4">
    <location>
        <begin position="27"/>
        <end position="114"/>
    </location>
</feature>
<gene>
    <name evidence="6" type="ORF">O6P43_026344</name>
</gene>
<sequence length="114" mass="11751">MGSGKLAYVALMWIVVVVGTAPIAEAILCPQITSMFSPCLNYLKGVGPLPAGCCNSFRSIVSAGGTTVDRQTVCNCLKSIAASTSGVKPKLFTGLPGACKVKIPFDINPSARCV</sequence>
<comment type="similarity">
    <text evidence="1 3">Belongs to the plant LTP family.</text>
</comment>
<comment type="caution">
    <text evidence="6">The sequence shown here is derived from an EMBL/GenBank/DDBJ whole genome shotgun (WGS) entry which is preliminary data.</text>
</comment>
<accession>A0AAD7L218</accession>
<dbReference type="Proteomes" id="UP001163823">
    <property type="component" value="Chromosome 11"/>
</dbReference>
<dbReference type="InterPro" id="IPR000528">
    <property type="entry name" value="Plant_nsLTP"/>
</dbReference>
<evidence type="ECO:0000256" key="1">
    <source>
        <dbReference type="ARBA" id="ARBA00009748"/>
    </source>
</evidence>
<keyword evidence="3" id="KW-0446">Lipid-binding</keyword>
<keyword evidence="2" id="KW-1015">Disulfide bond</keyword>
<reference evidence="6" key="1">
    <citation type="journal article" date="2023" name="Science">
        <title>Elucidation of the pathway for biosynthesis of saponin adjuvants from the soapbark tree.</title>
        <authorList>
            <person name="Reed J."/>
            <person name="Orme A."/>
            <person name="El-Demerdash A."/>
            <person name="Owen C."/>
            <person name="Martin L.B.B."/>
            <person name="Misra R.C."/>
            <person name="Kikuchi S."/>
            <person name="Rejzek M."/>
            <person name="Martin A.C."/>
            <person name="Harkess A."/>
            <person name="Leebens-Mack J."/>
            <person name="Louveau T."/>
            <person name="Stephenson M.J."/>
            <person name="Osbourn A."/>
        </authorList>
    </citation>
    <scope>NUCLEOTIDE SEQUENCE</scope>
    <source>
        <strain evidence="6">S10</strain>
    </source>
</reference>
<keyword evidence="3" id="KW-0813">Transport</keyword>
<evidence type="ECO:0000313" key="6">
    <source>
        <dbReference type="EMBL" id="KAJ7950109.1"/>
    </source>
</evidence>
<dbReference type="InterPro" id="IPR036312">
    <property type="entry name" value="Bifun_inhib/LTP/seed_sf"/>
</dbReference>
<proteinExistence type="inferred from homology"/>
<evidence type="ECO:0000259" key="5">
    <source>
        <dbReference type="SMART" id="SM00499"/>
    </source>
</evidence>
<feature type="signal peptide" evidence="4">
    <location>
        <begin position="1"/>
        <end position="26"/>
    </location>
</feature>
<dbReference type="CDD" id="cd01960">
    <property type="entry name" value="nsLTP1"/>
    <property type="match status" value="1"/>
</dbReference>
<dbReference type="Pfam" id="PF00234">
    <property type="entry name" value="Tryp_alpha_amyl"/>
    <property type="match status" value="1"/>
</dbReference>
<feature type="domain" description="Bifunctional inhibitor/plant lipid transfer protein/seed storage helical" evidence="5">
    <location>
        <begin position="29"/>
        <end position="113"/>
    </location>
</feature>
<keyword evidence="4" id="KW-0732">Signal</keyword>
<dbReference type="EMBL" id="JARAOO010000011">
    <property type="protein sequence ID" value="KAJ7950109.1"/>
    <property type="molecule type" value="Genomic_DNA"/>
</dbReference>
<evidence type="ECO:0000313" key="7">
    <source>
        <dbReference type="Proteomes" id="UP001163823"/>
    </source>
</evidence>
<comment type="function">
    <text evidence="3">Plant non-specific lipid-transfer proteins transfer phospholipids as well as galactolipids across membranes. May play a role in wax or cutin deposition in the cell walls of expanding epidermal cells and certain secretory tissues.</text>
</comment>
<evidence type="ECO:0000256" key="2">
    <source>
        <dbReference type="ARBA" id="ARBA00023157"/>
    </source>
</evidence>
<dbReference type="Gene3D" id="1.10.110.10">
    <property type="entry name" value="Plant lipid-transfer and hydrophobic proteins"/>
    <property type="match status" value="1"/>
</dbReference>
<dbReference type="KEGG" id="qsa:O6P43_026344"/>
<dbReference type="GO" id="GO:0006869">
    <property type="term" value="P:lipid transport"/>
    <property type="evidence" value="ECO:0007669"/>
    <property type="project" value="InterPro"/>
</dbReference>
<name>A0AAD7L218_QUISA</name>